<keyword evidence="3" id="KW-0206">Cytoskeleton</keyword>
<dbReference type="GO" id="GO:0042594">
    <property type="term" value="P:response to starvation"/>
    <property type="evidence" value="ECO:0007669"/>
    <property type="project" value="EnsemblFungi"/>
</dbReference>
<dbReference type="Proteomes" id="UP000019384">
    <property type="component" value="Unassembled WGS sequence"/>
</dbReference>
<evidence type="ECO:0000256" key="1">
    <source>
        <dbReference type="ARBA" id="ARBA00004245"/>
    </source>
</evidence>
<dbReference type="EMBL" id="HG793129">
    <property type="protein sequence ID" value="CDK28461.1"/>
    <property type="molecule type" value="Genomic_DNA"/>
</dbReference>
<dbReference type="HOGENOM" id="CLU_072096_0_0_1"/>
<dbReference type="GO" id="GO:0097320">
    <property type="term" value="P:plasma membrane tubulation"/>
    <property type="evidence" value="ECO:0007669"/>
    <property type="project" value="EnsemblFungi"/>
</dbReference>
<dbReference type="FunFam" id="1.20.1270.60:FF:000014">
    <property type="entry name" value="Protein hob3, variant"/>
    <property type="match status" value="1"/>
</dbReference>
<dbReference type="GO" id="GO:0051666">
    <property type="term" value="P:actin cortical patch localization"/>
    <property type="evidence" value="ECO:0007669"/>
    <property type="project" value="EnsemblFungi"/>
</dbReference>
<dbReference type="GO" id="GO:1990528">
    <property type="term" value="C:Rvs161p-Rvs167p complex"/>
    <property type="evidence" value="ECO:0007669"/>
    <property type="project" value="EnsemblFungi"/>
</dbReference>
<dbReference type="GO" id="GO:0031097">
    <property type="term" value="C:medial cortex"/>
    <property type="evidence" value="ECO:0007669"/>
    <property type="project" value="TreeGrafter"/>
</dbReference>
<dbReference type="InterPro" id="IPR046982">
    <property type="entry name" value="BIN3/RVS161-like"/>
</dbReference>
<sequence>MLKKEDTRPLEKETKGYLDSIRAVTASQSAIAEVISNLYEDNQNNGAYNNLGGYYLQVIQEFDQETVKQLDGPFRETVLDPIGKFCQYFDEIAEAIKKRAHKKVDYEQAKSKVRRLIDKPAKDASKLPRAETELARAKGIFDDLNNQLKAELPQLVDIRVPYFDPSFEALVKIQLKFCSEGYARIAQVQQYLDQTSRDEYANGVLDNKAADLIGQMNRLNICALGFK</sequence>
<dbReference type="STRING" id="1382522.W6MP94"/>
<dbReference type="GO" id="GO:0045121">
    <property type="term" value="C:membrane raft"/>
    <property type="evidence" value="ECO:0007669"/>
    <property type="project" value="EnsemblFungi"/>
</dbReference>
<accession>W6MP94</accession>
<dbReference type="PROSITE" id="PS51021">
    <property type="entry name" value="BAR"/>
    <property type="match status" value="1"/>
</dbReference>
<dbReference type="GO" id="GO:0008289">
    <property type="term" value="F:lipid binding"/>
    <property type="evidence" value="ECO:0007669"/>
    <property type="project" value="EnsemblFungi"/>
</dbReference>
<dbReference type="GO" id="GO:0006970">
    <property type="term" value="P:response to osmotic stress"/>
    <property type="evidence" value="ECO:0007669"/>
    <property type="project" value="EnsemblFungi"/>
</dbReference>
<evidence type="ECO:0000313" key="5">
    <source>
        <dbReference type="EMBL" id="CDK28461.1"/>
    </source>
</evidence>
<protein>
    <recommendedName>
        <fullName evidence="4">BAR domain-containing protein</fullName>
    </recommendedName>
</protein>
<gene>
    <name evidence="5" type="ORF">KUCA_T00004444001</name>
</gene>
<dbReference type="InterPro" id="IPR004148">
    <property type="entry name" value="BAR_dom"/>
</dbReference>
<proteinExistence type="predicted"/>
<organism evidence="5 6">
    <name type="scientific">Kuraishia capsulata CBS 1993</name>
    <dbReference type="NCBI Taxonomy" id="1382522"/>
    <lineage>
        <taxon>Eukaryota</taxon>
        <taxon>Fungi</taxon>
        <taxon>Dikarya</taxon>
        <taxon>Ascomycota</taxon>
        <taxon>Saccharomycotina</taxon>
        <taxon>Pichiomycetes</taxon>
        <taxon>Pichiales</taxon>
        <taxon>Pichiaceae</taxon>
        <taxon>Kuraishia</taxon>
    </lineage>
</organism>
<dbReference type="GO" id="GO:0000747">
    <property type="term" value="P:conjugation with cellular fusion"/>
    <property type="evidence" value="ECO:0007669"/>
    <property type="project" value="EnsemblFungi"/>
</dbReference>
<keyword evidence="6" id="KW-1185">Reference proteome</keyword>
<dbReference type="GO" id="GO:0008092">
    <property type="term" value="F:cytoskeletal protein binding"/>
    <property type="evidence" value="ECO:0007669"/>
    <property type="project" value="EnsemblFungi"/>
</dbReference>
<dbReference type="Pfam" id="PF03114">
    <property type="entry name" value="BAR"/>
    <property type="match status" value="1"/>
</dbReference>
<name>W6MP94_9ASCO</name>
<evidence type="ECO:0000256" key="2">
    <source>
        <dbReference type="ARBA" id="ARBA00022490"/>
    </source>
</evidence>
<dbReference type="SMART" id="SM00721">
    <property type="entry name" value="BAR"/>
    <property type="match status" value="1"/>
</dbReference>
<dbReference type="PANTHER" id="PTHR47174">
    <property type="entry name" value="BRIDGING INTEGRATOR 3"/>
    <property type="match status" value="1"/>
</dbReference>
<reference evidence="5" key="1">
    <citation type="submission" date="2013-12" db="EMBL/GenBank/DDBJ databases">
        <authorList>
            <person name="Genoscope - CEA"/>
        </authorList>
    </citation>
    <scope>NUCLEOTIDE SEQUENCE</scope>
    <source>
        <strain evidence="5">CBS 1993</strain>
    </source>
</reference>
<dbReference type="OrthoDB" id="446293at2759"/>
<dbReference type="GO" id="GO:0060988">
    <property type="term" value="P:lipid tube assembly"/>
    <property type="evidence" value="ECO:0007669"/>
    <property type="project" value="EnsemblFungi"/>
</dbReference>
<dbReference type="PANTHER" id="PTHR47174:SF3">
    <property type="entry name" value="BRIDGING INTEGRATOR 3"/>
    <property type="match status" value="1"/>
</dbReference>
<dbReference type="AlphaFoldDB" id="W6MP94"/>
<comment type="subcellular location">
    <subcellularLocation>
        <location evidence="1">Cytoplasm</location>
        <location evidence="1">Cytoskeleton</location>
    </subcellularLocation>
</comment>
<evidence type="ECO:0000259" key="4">
    <source>
        <dbReference type="PROSITE" id="PS51021"/>
    </source>
</evidence>
<dbReference type="Gene3D" id="1.20.1270.60">
    <property type="entry name" value="Arfaptin homology (AH) domain/BAR domain"/>
    <property type="match status" value="1"/>
</dbReference>
<evidence type="ECO:0000313" key="6">
    <source>
        <dbReference type="Proteomes" id="UP000019384"/>
    </source>
</evidence>
<dbReference type="GO" id="GO:0030100">
    <property type="term" value="P:regulation of endocytosis"/>
    <property type="evidence" value="ECO:0007669"/>
    <property type="project" value="EnsemblFungi"/>
</dbReference>
<dbReference type="InterPro" id="IPR027267">
    <property type="entry name" value="AH/BAR_dom_sf"/>
</dbReference>
<feature type="domain" description="BAR" evidence="4">
    <location>
        <begin position="1"/>
        <end position="201"/>
    </location>
</feature>
<dbReference type="GeneID" id="34521839"/>
<evidence type="ECO:0000256" key="3">
    <source>
        <dbReference type="ARBA" id="ARBA00023212"/>
    </source>
</evidence>
<dbReference type="GO" id="GO:0043332">
    <property type="term" value="C:mating projection tip"/>
    <property type="evidence" value="ECO:0007669"/>
    <property type="project" value="TreeGrafter"/>
</dbReference>
<dbReference type="GO" id="GO:0030036">
    <property type="term" value="P:actin cytoskeleton organization"/>
    <property type="evidence" value="ECO:0007669"/>
    <property type="project" value="EnsemblFungi"/>
</dbReference>
<dbReference type="GO" id="GO:0030479">
    <property type="term" value="C:actin cortical patch"/>
    <property type="evidence" value="ECO:0007669"/>
    <property type="project" value="EnsemblFungi"/>
</dbReference>
<keyword evidence="2" id="KW-0963">Cytoplasm</keyword>
<dbReference type="RefSeq" id="XP_022460451.1">
    <property type="nucleotide sequence ID" value="XM_022601179.1"/>
</dbReference>
<reference evidence="5" key="2">
    <citation type="submission" date="2014-02" db="EMBL/GenBank/DDBJ databases">
        <title>Complete DNA sequence of /Kuraishia capsulata/ illustrates novel genomic features among budding yeasts (/Saccharomycotina/).</title>
        <authorList>
            <person name="Morales L."/>
            <person name="Noel B."/>
            <person name="Porcel B."/>
            <person name="Marcet-Houben M."/>
            <person name="Hullo M-F."/>
            <person name="Sacerdot C."/>
            <person name="Tekaia F."/>
            <person name="Leh-Louis V."/>
            <person name="Despons L."/>
            <person name="Khanna V."/>
            <person name="Aury J-M."/>
            <person name="Barbe V."/>
            <person name="Couloux A."/>
            <person name="Labadie K."/>
            <person name="Pelletier E."/>
            <person name="Souciet J-L."/>
            <person name="Boekhout T."/>
            <person name="Gabaldon T."/>
            <person name="Wincker P."/>
            <person name="Dujon B."/>
        </authorList>
    </citation>
    <scope>NUCLEOTIDE SEQUENCE</scope>
    <source>
        <strain evidence="5">CBS 1993</strain>
    </source>
</reference>
<dbReference type="SUPFAM" id="SSF103657">
    <property type="entry name" value="BAR/IMD domain-like"/>
    <property type="match status" value="1"/>
</dbReference>
<dbReference type="GO" id="GO:0006897">
    <property type="term" value="P:endocytosis"/>
    <property type="evidence" value="ECO:0007669"/>
    <property type="project" value="EnsemblFungi"/>
</dbReference>